<sequence>MITRREVLGQMIAAGAGLGLSARQGMAQDRYDQAALLDFYP</sequence>
<dbReference type="Proteomes" id="UP001596353">
    <property type="component" value="Unassembled WGS sequence"/>
</dbReference>
<evidence type="ECO:0000313" key="1">
    <source>
        <dbReference type="EMBL" id="MFC6760165.1"/>
    </source>
</evidence>
<accession>A0ABW2B383</accession>
<gene>
    <name evidence="1" type="ORF">ACFQFQ_12735</name>
</gene>
<name>A0ABW2B383_9RHOB</name>
<comment type="caution">
    <text evidence="1">The sequence shown here is derived from an EMBL/GenBank/DDBJ whole genome shotgun (WGS) entry which is preliminary data.</text>
</comment>
<keyword evidence="2" id="KW-1185">Reference proteome</keyword>
<evidence type="ECO:0000313" key="2">
    <source>
        <dbReference type="Proteomes" id="UP001596353"/>
    </source>
</evidence>
<proteinExistence type="predicted"/>
<dbReference type="EMBL" id="JBHSWG010000001">
    <property type="protein sequence ID" value="MFC6760165.1"/>
    <property type="molecule type" value="Genomic_DNA"/>
</dbReference>
<reference evidence="2" key="1">
    <citation type="journal article" date="2019" name="Int. J. Syst. Evol. Microbiol.">
        <title>The Global Catalogue of Microorganisms (GCM) 10K type strain sequencing project: providing services to taxonomists for standard genome sequencing and annotation.</title>
        <authorList>
            <consortium name="The Broad Institute Genomics Platform"/>
            <consortium name="The Broad Institute Genome Sequencing Center for Infectious Disease"/>
            <person name="Wu L."/>
            <person name="Ma J."/>
        </authorList>
    </citation>
    <scope>NUCLEOTIDE SEQUENCE [LARGE SCALE GENOMIC DNA]</scope>
    <source>
        <strain evidence="2">CCUG 66188</strain>
    </source>
</reference>
<organism evidence="1 2">
    <name type="scientific">Sulfitobacter porphyrae</name>
    <dbReference type="NCBI Taxonomy" id="1246864"/>
    <lineage>
        <taxon>Bacteria</taxon>
        <taxon>Pseudomonadati</taxon>
        <taxon>Pseudomonadota</taxon>
        <taxon>Alphaproteobacteria</taxon>
        <taxon>Rhodobacterales</taxon>
        <taxon>Roseobacteraceae</taxon>
        <taxon>Sulfitobacter</taxon>
    </lineage>
</organism>
<protein>
    <submittedName>
        <fullName evidence="1">Uncharacterized protein</fullName>
    </submittedName>
</protein>